<evidence type="ECO:0000313" key="3">
    <source>
        <dbReference type="Proteomes" id="UP001597510"/>
    </source>
</evidence>
<gene>
    <name evidence="2" type="ORF">ACFSR2_10625</name>
</gene>
<dbReference type="Proteomes" id="UP001597510">
    <property type="component" value="Unassembled WGS sequence"/>
</dbReference>
<dbReference type="EMBL" id="JBHULC010000009">
    <property type="protein sequence ID" value="MFD2521342.1"/>
    <property type="molecule type" value="Genomic_DNA"/>
</dbReference>
<accession>A0ABW5J7K7</accession>
<organism evidence="2 3">
    <name type="scientific">Emticicia soli</name>
    <dbReference type="NCBI Taxonomy" id="2027878"/>
    <lineage>
        <taxon>Bacteria</taxon>
        <taxon>Pseudomonadati</taxon>
        <taxon>Bacteroidota</taxon>
        <taxon>Cytophagia</taxon>
        <taxon>Cytophagales</taxon>
        <taxon>Leadbetterellaceae</taxon>
        <taxon>Emticicia</taxon>
    </lineage>
</organism>
<keyword evidence="1" id="KW-0732">Signal</keyword>
<evidence type="ECO:0000256" key="1">
    <source>
        <dbReference type="SAM" id="SignalP"/>
    </source>
</evidence>
<feature type="chain" id="PRO_5045694302" description="DUF4595 domain-containing protein" evidence="1">
    <location>
        <begin position="22"/>
        <end position="266"/>
    </location>
</feature>
<protein>
    <recommendedName>
        <fullName evidence="4">DUF4595 domain-containing protein</fullName>
    </recommendedName>
</protein>
<dbReference type="PROSITE" id="PS51257">
    <property type="entry name" value="PROKAR_LIPOPROTEIN"/>
    <property type="match status" value="1"/>
</dbReference>
<feature type="signal peptide" evidence="1">
    <location>
        <begin position="1"/>
        <end position="21"/>
    </location>
</feature>
<name>A0ABW5J7K7_9BACT</name>
<reference evidence="3" key="1">
    <citation type="journal article" date="2019" name="Int. J. Syst. Evol. Microbiol.">
        <title>The Global Catalogue of Microorganisms (GCM) 10K type strain sequencing project: providing services to taxonomists for standard genome sequencing and annotation.</title>
        <authorList>
            <consortium name="The Broad Institute Genomics Platform"/>
            <consortium name="The Broad Institute Genome Sequencing Center for Infectious Disease"/>
            <person name="Wu L."/>
            <person name="Ma J."/>
        </authorList>
    </citation>
    <scope>NUCLEOTIDE SEQUENCE [LARGE SCALE GENOMIC DNA]</scope>
    <source>
        <strain evidence="3">KCTC 52344</strain>
    </source>
</reference>
<evidence type="ECO:0008006" key="4">
    <source>
        <dbReference type="Google" id="ProtNLM"/>
    </source>
</evidence>
<comment type="caution">
    <text evidence="2">The sequence shown here is derived from an EMBL/GenBank/DDBJ whole genome shotgun (WGS) entry which is preliminary data.</text>
</comment>
<keyword evidence="3" id="KW-1185">Reference proteome</keyword>
<proteinExistence type="predicted"/>
<dbReference type="RefSeq" id="WP_340237037.1">
    <property type="nucleotide sequence ID" value="NZ_JBBEWC010000007.1"/>
</dbReference>
<sequence>MKIIALLLASLLIFTSCNKNEDIDTCQLEKFVQENPLNASFHYDFLTLKDGRIEKMVSYDLNSKKDTLNRVIAFFEYNQKGKVKAVRDEGNPNRIKRYDASFDNNGNVKQITQSTNGNIEDEIDIEYDSQNRPVSIISRYLIGITRSIEYDNNGNPQSIFRADLGFTPTITEHKFDDKRNLFAGIPAIQFYWIIRPLSLFLPFGEHNIVSSKVFVFDDTKFTEAVNQQTRRELVYNSKGFPETIKVIREDLSSTVANISTLSYNCE</sequence>
<dbReference type="Gene3D" id="2.180.10.10">
    <property type="entry name" value="RHS repeat-associated core"/>
    <property type="match status" value="1"/>
</dbReference>
<evidence type="ECO:0000313" key="2">
    <source>
        <dbReference type="EMBL" id="MFD2521342.1"/>
    </source>
</evidence>